<accession>A0AAJ5W7B1</accession>
<protein>
    <submittedName>
        <fullName evidence="2">Uncharacterized protein</fullName>
    </submittedName>
</protein>
<reference evidence="2" key="1">
    <citation type="submission" date="2023-03" db="EMBL/GenBank/DDBJ databases">
        <title>Andean soil-derived lignocellulolytic bacterial consortium as a source of novel taxa and putative plastic-active enzymes.</title>
        <authorList>
            <person name="Diaz-Garcia L."/>
            <person name="Chuvochina M."/>
            <person name="Feuerriegel G."/>
            <person name="Bunk B."/>
            <person name="Sproer C."/>
            <person name="Streit W.R."/>
            <person name="Rodriguez L.M."/>
            <person name="Overmann J."/>
            <person name="Jimenez D.J."/>
        </authorList>
    </citation>
    <scope>NUCLEOTIDE SEQUENCE</scope>
    <source>
        <strain evidence="2">MAG 3858</strain>
    </source>
</reference>
<proteinExistence type="predicted"/>
<name>A0AAJ5W7B1_9SPHI</name>
<evidence type="ECO:0000313" key="3">
    <source>
        <dbReference type="Proteomes" id="UP001214530"/>
    </source>
</evidence>
<sequence length="103" mass="11118">MKNLIFGIIAMVVALSSSAFTNSSKLINKQFGAYYVFTNVNMLAPYSTYAVDYQYLPLAGCSTSLNAICEAVWLEPTDILPALGSHPTGTYIEASATGYSIYP</sequence>
<evidence type="ECO:0000313" key="2">
    <source>
        <dbReference type="EMBL" id="WEK18400.1"/>
    </source>
</evidence>
<keyword evidence="1" id="KW-0732">Signal</keyword>
<dbReference type="AlphaFoldDB" id="A0AAJ5W7B1"/>
<dbReference type="Proteomes" id="UP001214530">
    <property type="component" value="Chromosome"/>
</dbReference>
<feature type="chain" id="PRO_5042476737" evidence="1">
    <location>
        <begin position="20"/>
        <end position="103"/>
    </location>
</feature>
<feature type="signal peptide" evidence="1">
    <location>
        <begin position="1"/>
        <end position="19"/>
    </location>
</feature>
<dbReference type="EMBL" id="CP119313">
    <property type="protein sequence ID" value="WEK18400.1"/>
    <property type="molecule type" value="Genomic_DNA"/>
</dbReference>
<gene>
    <name evidence="2" type="ORF">P0Y49_16545</name>
</gene>
<evidence type="ECO:0000256" key="1">
    <source>
        <dbReference type="SAM" id="SignalP"/>
    </source>
</evidence>
<organism evidence="2 3">
    <name type="scientific">Candidatus Pedobacter colombiensis</name>
    <dbReference type="NCBI Taxonomy" id="3121371"/>
    <lineage>
        <taxon>Bacteria</taxon>
        <taxon>Pseudomonadati</taxon>
        <taxon>Bacteroidota</taxon>
        <taxon>Sphingobacteriia</taxon>
        <taxon>Sphingobacteriales</taxon>
        <taxon>Sphingobacteriaceae</taxon>
        <taxon>Pedobacter</taxon>
    </lineage>
</organism>